<proteinExistence type="predicted"/>
<evidence type="ECO:0000313" key="3">
    <source>
        <dbReference type="Proteomes" id="UP001165648"/>
    </source>
</evidence>
<sequence length="80" mass="8964">MHDGPTEQEERRDCGSFPSPTDDELRKHGCPALVEPRARTFLCQLPDSDLAAINAGVIPTPLMKLMGRVAYDELERRRDA</sequence>
<reference evidence="2 3" key="1">
    <citation type="submission" date="2022-07" db="EMBL/GenBank/DDBJ databases">
        <title>Bombella genomes.</title>
        <authorList>
            <person name="Harer L."/>
            <person name="Styblova S."/>
            <person name="Ehrmann M."/>
        </authorList>
    </citation>
    <scope>NUCLEOTIDE SEQUENCE [LARGE SCALE GENOMIC DNA]</scope>
    <source>
        <strain evidence="2 3">TMW 2.2558</strain>
    </source>
</reference>
<name>A0ABT3W7Q5_9PROT</name>
<dbReference type="EMBL" id="JANIDW010000001">
    <property type="protein sequence ID" value="MCX5614419.1"/>
    <property type="molecule type" value="Genomic_DNA"/>
</dbReference>
<feature type="region of interest" description="Disordered" evidence="1">
    <location>
        <begin position="1"/>
        <end position="27"/>
    </location>
</feature>
<feature type="compositionally biased region" description="Basic and acidic residues" evidence="1">
    <location>
        <begin position="1"/>
        <end position="14"/>
    </location>
</feature>
<comment type="caution">
    <text evidence="2">The sequence shown here is derived from an EMBL/GenBank/DDBJ whole genome shotgun (WGS) entry which is preliminary data.</text>
</comment>
<dbReference type="Proteomes" id="UP001165648">
    <property type="component" value="Unassembled WGS sequence"/>
</dbReference>
<evidence type="ECO:0000256" key="1">
    <source>
        <dbReference type="SAM" id="MobiDB-lite"/>
    </source>
</evidence>
<accession>A0ABT3W7Q5</accession>
<protein>
    <submittedName>
        <fullName evidence="2">Uncharacterized protein</fullName>
    </submittedName>
</protein>
<keyword evidence="3" id="KW-1185">Reference proteome</keyword>
<dbReference type="RefSeq" id="WP_266106528.1">
    <property type="nucleotide sequence ID" value="NZ_JANIDW010000001.1"/>
</dbReference>
<organism evidence="2 3">
    <name type="scientific">Bombella saccharophila</name>
    <dbReference type="NCBI Taxonomy" id="2967338"/>
    <lineage>
        <taxon>Bacteria</taxon>
        <taxon>Pseudomonadati</taxon>
        <taxon>Pseudomonadota</taxon>
        <taxon>Alphaproteobacteria</taxon>
        <taxon>Acetobacterales</taxon>
        <taxon>Acetobacteraceae</taxon>
        <taxon>Bombella</taxon>
    </lineage>
</organism>
<evidence type="ECO:0000313" key="2">
    <source>
        <dbReference type="EMBL" id="MCX5614419.1"/>
    </source>
</evidence>
<gene>
    <name evidence="2" type="ORF">NQF64_04070</name>
</gene>